<dbReference type="RefSeq" id="XP_047774331.1">
    <property type="nucleotide sequence ID" value="XM_047926741.1"/>
</dbReference>
<sequence length="360" mass="38983">MHAHNTLPTYDPDFQNPHPDYPPLQSYNEPAMSNDLAQADYGSTNDPFASTSLPVSSPAQYFDASLAPAWPQGYPPYSSDQQTHFVQSTLMPGYQWQSHGYPAAPTHSLQGYNQTFIPNLPVQLRPALARSAANVAYHGAAGMPTVQAATPAQYHSEIAMGQSHPAQWSANMVEQPGSNVGLQQMTHPSSLQQGPFTTVPASSLHGSRQTASSGQRRPSPTQSTTPSRRRSPAGSNRSGHTPEPRPSSSRQPRSPTQTPCCWGGFCGTSLETLPIAAISHHLKEAHIDRHTWDGRARVVCQWTSGGAPCGMEMYYDNIGKHIAAVHLGSTALSCPYCDKTFSRGDSLCRHVREACRHASS</sequence>
<feature type="region of interest" description="Disordered" evidence="2">
    <location>
        <begin position="1"/>
        <end position="30"/>
    </location>
</feature>
<dbReference type="GeneID" id="72007473"/>
<organism evidence="4 5">
    <name type="scientific">Rhodofomes roseus</name>
    <dbReference type="NCBI Taxonomy" id="34475"/>
    <lineage>
        <taxon>Eukaryota</taxon>
        <taxon>Fungi</taxon>
        <taxon>Dikarya</taxon>
        <taxon>Basidiomycota</taxon>
        <taxon>Agaricomycotina</taxon>
        <taxon>Agaricomycetes</taxon>
        <taxon>Polyporales</taxon>
        <taxon>Rhodofomes</taxon>
    </lineage>
</organism>
<dbReference type="InterPro" id="IPR013087">
    <property type="entry name" value="Znf_C2H2_type"/>
</dbReference>
<evidence type="ECO:0000256" key="2">
    <source>
        <dbReference type="SAM" id="MobiDB-lite"/>
    </source>
</evidence>
<proteinExistence type="predicted"/>
<dbReference type="PROSITE" id="PS50157">
    <property type="entry name" value="ZINC_FINGER_C2H2_2"/>
    <property type="match status" value="1"/>
</dbReference>
<name>A0ABQ8K2V3_9APHY</name>
<gene>
    <name evidence="4" type="ORF">C8Q71DRAFT_850892</name>
</gene>
<keyword evidence="1" id="KW-0479">Metal-binding</keyword>
<keyword evidence="1" id="KW-0862">Zinc</keyword>
<protein>
    <recommendedName>
        <fullName evidence="3">C2H2-type domain-containing protein</fullName>
    </recommendedName>
</protein>
<accession>A0ABQ8K2V3</accession>
<feature type="compositionally biased region" description="Low complexity" evidence="2">
    <location>
        <begin position="246"/>
        <end position="256"/>
    </location>
</feature>
<evidence type="ECO:0000313" key="4">
    <source>
        <dbReference type="EMBL" id="KAH9831170.1"/>
    </source>
</evidence>
<evidence type="ECO:0000256" key="1">
    <source>
        <dbReference type="PROSITE-ProRule" id="PRU00042"/>
    </source>
</evidence>
<dbReference type="Gene3D" id="3.30.160.60">
    <property type="entry name" value="Classic Zinc Finger"/>
    <property type="match status" value="1"/>
</dbReference>
<evidence type="ECO:0000259" key="3">
    <source>
        <dbReference type="PROSITE" id="PS50157"/>
    </source>
</evidence>
<feature type="region of interest" description="Disordered" evidence="2">
    <location>
        <begin position="178"/>
        <end position="256"/>
    </location>
</feature>
<reference evidence="4 5" key="1">
    <citation type="journal article" date="2021" name="Environ. Microbiol.">
        <title>Gene family expansions and transcriptome signatures uncover fungal adaptations to wood decay.</title>
        <authorList>
            <person name="Hage H."/>
            <person name="Miyauchi S."/>
            <person name="Viragh M."/>
            <person name="Drula E."/>
            <person name="Min B."/>
            <person name="Chaduli D."/>
            <person name="Navarro D."/>
            <person name="Favel A."/>
            <person name="Norest M."/>
            <person name="Lesage-Meessen L."/>
            <person name="Balint B."/>
            <person name="Merenyi Z."/>
            <person name="de Eugenio L."/>
            <person name="Morin E."/>
            <person name="Martinez A.T."/>
            <person name="Baldrian P."/>
            <person name="Stursova M."/>
            <person name="Martinez M.J."/>
            <person name="Novotny C."/>
            <person name="Magnuson J.K."/>
            <person name="Spatafora J.W."/>
            <person name="Maurice S."/>
            <person name="Pangilinan J."/>
            <person name="Andreopoulos W."/>
            <person name="LaButti K."/>
            <person name="Hundley H."/>
            <person name="Na H."/>
            <person name="Kuo A."/>
            <person name="Barry K."/>
            <person name="Lipzen A."/>
            <person name="Henrissat B."/>
            <person name="Riley R."/>
            <person name="Ahrendt S."/>
            <person name="Nagy L.G."/>
            <person name="Grigoriev I.V."/>
            <person name="Martin F."/>
            <person name="Rosso M.N."/>
        </authorList>
    </citation>
    <scope>NUCLEOTIDE SEQUENCE [LARGE SCALE GENOMIC DNA]</scope>
    <source>
        <strain evidence="4 5">CIRM-BRFM 1785</strain>
    </source>
</reference>
<evidence type="ECO:0000313" key="5">
    <source>
        <dbReference type="Proteomes" id="UP000814176"/>
    </source>
</evidence>
<comment type="caution">
    <text evidence="4">The sequence shown here is derived from an EMBL/GenBank/DDBJ whole genome shotgun (WGS) entry which is preliminary data.</text>
</comment>
<dbReference type="EMBL" id="JADCUA010000027">
    <property type="protein sequence ID" value="KAH9831170.1"/>
    <property type="molecule type" value="Genomic_DNA"/>
</dbReference>
<dbReference type="Proteomes" id="UP000814176">
    <property type="component" value="Unassembled WGS sequence"/>
</dbReference>
<feature type="domain" description="C2H2-type" evidence="3">
    <location>
        <begin position="332"/>
        <end position="360"/>
    </location>
</feature>
<keyword evidence="1" id="KW-0863">Zinc-finger</keyword>
<keyword evidence="5" id="KW-1185">Reference proteome</keyword>
<feature type="compositionally biased region" description="Polar residues" evidence="2">
    <location>
        <begin position="178"/>
        <end position="226"/>
    </location>
</feature>